<dbReference type="SUPFAM" id="SSF50630">
    <property type="entry name" value="Acid proteases"/>
    <property type="match status" value="1"/>
</dbReference>
<dbReference type="PROSITE" id="PS51767">
    <property type="entry name" value="PEPTIDASE_A1"/>
    <property type="match status" value="1"/>
</dbReference>
<feature type="active site" evidence="3">
    <location>
        <position position="190"/>
    </location>
</feature>
<reference evidence="8 9" key="1">
    <citation type="submission" date="2024-01" db="EMBL/GenBank/DDBJ databases">
        <title>Comparative genomics of Cryptococcus and Kwoniella reveals pathogenesis evolution and contrasting modes of karyotype evolution via chromosome fusion or intercentromeric recombination.</title>
        <authorList>
            <person name="Coelho M.A."/>
            <person name="David-Palma M."/>
            <person name="Shea T."/>
            <person name="Bowers K."/>
            <person name="McGinley-Smith S."/>
            <person name="Mohammad A.W."/>
            <person name="Gnirke A."/>
            <person name="Yurkov A.M."/>
            <person name="Nowrousian M."/>
            <person name="Sun S."/>
            <person name="Cuomo C.A."/>
            <person name="Heitman J."/>
        </authorList>
    </citation>
    <scope>NUCLEOTIDE SEQUENCE [LARGE SCALE GENOMIC DNA]</scope>
    <source>
        <strain evidence="8 9">CBS 6074</strain>
    </source>
</reference>
<dbReference type="InterPro" id="IPR001461">
    <property type="entry name" value="Aspartic_peptidase_A1"/>
</dbReference>
<proteinExistence type="inferred from homology"/>
<keyword evidence="2 5" id="KW-0064">Aspartyl protease</keyword>
<dbReference type="GO" id="GO:0006508">
    <property type="term" value="P:proteolysis"/>
    <property type="evidence" value="ECO:0007669"/>
    <property type="project" value="UniProtKB-KW"/>
</dbReference>
<dbReference type="CDD" id="cd05471">
    <property type="entry name" value="pepsin_like"/>
    <property type="match status" value="1"/>
</dbReference>
<dbReference type="InterPro" id="IPR033121">
    <property type="entry name" value="PEPTIDASE_A1"/>
</dbReference>
<dbReference type="InterPro" id="IPR034164">
    <property type="entry name" value="Pepsin-like_dom"/>
</dbReference>
<dbReference type="RefSeq" id="XP_066072712.1">
    <property type="nucleotide sequence ID" value="XM_066216615.1"/>
</dbReference>
<dbReference type="PRINTS" id="PR00792">
    <property type="entry name" value="PEPSIN"/>
</dbReference>
<dbReference type="PANTHER" id="PTHR47966:SF6">
    <property type="entry name" value="PEPTIDASE A1 DOMAIN-CONTAINING PROTEIN"/>
    <property type="match status" value="1"/>
</dbReference>
<evidence type="ECO:0000256" key="6">
    <source>
        <dbReference type="SAM" id="SignalP"/>
    </source>
</evidence>
<evidence type="ECO:0000259" key="7">
    <source>
        <dbReference type="PROSITE" id="PS51767"/>
    </source>
</evidence>
<evidence type="ECO:0000256" key="5">
    <source>
        <dbReference type="RuleBase" id="RU000454"/>
    </source>
</evidence>
<dbReference type="Pfam" id="PF00026">
    <property type="entry name" value="Asp"/>
    <property type="match status" value="1"/>
</dbReference>
<organism evidence="8 9">
    <name type="scientific">Kwoniella dendrophila CBS 6074</name>
    <dbReference type="NCBI Taxonomy" id="1295534"/>
    <lineage>
        <taxon>Eukaryota</taxon>
        <taxon>Fungi</taxon>
        <taxon>Dikarya</taxon>
        <taxon>Basidiomycota</taxon>
        <taxon>Agaricomycotina</taxon>
        <taxon>Tremellomycetes</taxon>
        <taxon>Tremellales</taxon>
        <taxon>Cryptococcaceae</taxon>
        <taxon>Kwoniella</taxon>
    </lineage>
</organism>
<comment type="similarity">
    <text evidence="1 5">Belongs to the peptidase A1 family.</text>
</comment>
<accession>A0AAX4JKN0</accession>
<evidence type="ECO:0000313" key="8">
    <source>
        <dbReference type="EMBL" id="WWC85949.1"/>
    </source>
</evidence>
<dbReference type="AlphaFoldDB" id="A0AAX4JKN0"/>
<dbReference type="Proteomes" id="UP001355207">
    <property type="component" value="Chromosome 1"/>
</dbReference>
<dbReference type="GO" id="GO:0004190">
    <property type="term" value="F:aspartic-type endopeptidase activity"/>
    <property type="evidence" value="ECO:0007669"/>
    <property type="project" value="UniProtKB-KW"/>
</dbReference>
<evidence type="ECO:0000256" key="4">
    <source>
        <dbReference type="PIRSR" id="PIRSR601461-2"/>
    </source>
</evidence>
<keyword evidence="5" id="KW-0645">Protease</keyword>
<dbReference type="PANTHER" id="PTHR47966">
    <property type="entry name" value="BETA-SITE APP-CLEAVING ENZYME, ISOFORM A-RELATED"/>
    <property type="match status" value="1"/>
</dbReference>
<dbReference type="EMBL" id="CP144098">
    <property type="protein sequence ID" value="WWC85949.1"/>
    <property type="molecule type" value="Genomic_DNA"/>
</dbReference>
<gene>
    <name evidence="8" type="ORF">L201_000819</name>
</gene>
<keyword evidence="4" id="KW-1015">Disulfide bond</keyword>
<dbReference type="Gene3D" id="2.40.70.10">
    <property type="entry name" value="Acid Proteases"/>
    <property type="match status" value="2"/>
</dbReference>
<dbReference type="InterPro" id="IPR001969">
    <property type="entry name" value="Aspartic_peptidase_AS"/>
</dbReference>
<evidence type="ECO:0000313" key="9">
    <source>
        <dbReference type="Proteomes" id="UP001355207"/>
    </source>
</evidence>
<feature type="active site" evidence="3">
    <location>
        <position position="396"/>
    </location>
</feature>
<dbReference type="InterPro" id="IPR021109">
    <property type="entry name" value="Peptidase_aspartic_dom_sf"/>
</dbReference>
<dbReference type="GeneID" id="91091491"/>
<feature type="signal peptide" evidence="6">
    <location>
        <begin position="1"/>
        <end position="18"/>
    </location>
</feature>
<evidence type="ECO:0000256" key="3">
    <source>
        <dbReference type="PIRSR" id="PIRSR601461-1"/>
    </source>
</evidence>
<feature type="disulfide bond" evidence="4">
    <location>
        <begin position="432"/>
        <end position="470"/>
    </location>
</feature>
<protein>
    <recommendedName>
        <fullName evidence="7">Peptidase A1 domain-containing protein</fullName>
    </recommendedName>
</protein>
<name>A0AAX4JKN0_9TREE</name>
<keyword evidence="5" id="KW-0378">Hydrolase</keyword>
<dbReference type="PROSITE" id="PS00141">
    <property type="entry name" value="ASP_PROTEASE"/>
    <property type="match status" value="1"/>
</dbReference>
<evidence type="ECO:0000256" key="1">
    <source>
        <dbReference type="ARBA" id="ARBA00007447"/>
    </source>
</evidence>
<evidence type="ECO:0000256" key="2">
    <source>
        <dbReference type="ARBA" id="ARBA00022750"/>
    </source>
</evidence>
<keyword evidence="9" id="KW-1185">Reference proteome</keyword>
<feature type="domain" description="Peptidase A1" evidence="7">
    <location>
        <begin position="172"/>
        <end position="510"/>
    </location>
</feature>
<keyword evidence="6" id="KW-0732">Signal</keyword>
<feature type="chain" id="PRO_5043444383" description="Peptidase A1 domain-containing protein" evidence="6">
    <location>
        <begin position="19"/>
        <end position="521"/>
    </location>
</feature>
<sequence length="521" mass="56955">MLTRVIVFIISLACLVHAQISLPIIPDPSFQLLSGEIIVAQQLNSWGIKIGPISLNLGLDLGVLGLKLKKKRDDENRRSRIRSFTGTETELLANQLEQENGKIENESKKRLLGLDLGLLNLGLNFGGSKTSSSGQSKSKALIILNLDTDLSKLFSWGDADNVAKGERGDTEWFTYISIGTPPQSLPILPDTGSSDLFIFGPDCSSCNLNTHNYFKPNQSTTYKNISDNWNFYYADGSGALGYTSSDILSFGSENNKMVSTEMKFAISTEIGGINKDDFKQSQRSGVLGLGLDSMSTIKQGSTLFSNLVKSNQLTENILSIRLQKGKQYQGNFYEEGQGQYTLGGIEENYVVNGRNGLTWTDVQSQYYWGITMDDILVGSNSVLNQDTTTPRRAIIDTGTTLIITSNSASSLIHGNIMGSWQDAQSSIWYIPCTTSYPSTGNIFFSISGRKFGVPISDLAWKKSGQYNGMCISGVQGGMDGFTVLGDMFIKNHYVVLSYGSEQDGNKIQVGLGDRTDIPTIL</sequence>